<dbReference type="AlphaFoldDB" id="A0A9N9FLB5"/>
<accession>A0A9N9FLB5</accession>
<proteinExistence type="predicted"/>
<protein>
    <submittedName>
        <fullName evidence="1">4274_t:CDS:1</fullName>
    </submittedName>
</protein>
<keyword evidence="2" id="KW-1185">Reference proteome</keyword>
<sequence length="167" mass="18607">MVRPVRRPWPPPAQAMDRRGTAYPTMIVLAVKLNKPRGDNTIAIIVALYLRTSPTPLIPVDVRSFGTAPPSHSHKNYVYNIMGVPPHLFTGVELSDANNNPFPPFYCARARIPAYQMNIPVTELFDVAASAIGGFNLDSTARIQLTIDVEENVSFHLDKVRFLYITC</sequence>
<dbReference type="OrthoDB" id="2322855at2759"/>
<evidence type="ECO:0000313" key="2">
    <source>
        <dbReference type="Proteomes" id="UP000789572"/>
    </source>
</evidence>
<name>A0A9N9FLB5_9GLOM</name>
<reference evidence="1" key="1">
    <citation type="submission" date="2021-06" db="EMBL/GenBank/DDBJ databases">
        <authorList>
            <person name="Kallberg Y."/>
            <person name="Tangrot J."/>
            <person name="Rosling A."/>
        </authorList>
    </citation>
    <scope>NUCLEOTIDE SEQUENCE</scope>
    <source>
        <strain evidence="1">IA702</strain>
    </source>
</reference>
<dbReference type="Proteomes" id="UP000789572">
    <property type="component" value="Unassembled WGS sequence"/>
</dbReference>
<organism evidence="1 2">
    <name type="scientific">Paraglomus occultum</name>
    <dbReference type="NCBI Taxonomy" id="144539"/>
    <lineage>
        <taxon>Eukaryota</taxon>
        <taxon>Fungi</taxon>
        <taxon>Fungi incertae sedis</taxon>
        <taxon>Mucoromycota</taxon>
        <taxon>Glomeromycotina</taxon>
        <taxon>Glomeromycetes</taxon>
        <taxon>Paraglomerales</taxon>
        <taxon>Paraglomeraceae</taxon>
        <taxon>Paraglomus</taxon>
    </lineage>
</organism>
<comment type="caution">
    <text evidence="1">The sequence shown here is derived from an EMBL/GenBank/DDBJ whole genome shotgun (WGS) entry which is preliminary data.</text>
</comment>
<evidence type="ECO:0000313" key="1">
    <source>
        <dbReference type="EMBL" id="CAG8544402.1"/>
    </source>
</evidence>
<gene>
    <name evidence="1" type="ORF">POCULU_LOCUS4697</name>
</gene>
<dbReference type="EMBL" id="CAJVPJ010000629">
    <property type="protein sequence ID" value="CAG8544402.1"/>
    <property type="molecule type" value="Genomic_DNA"/>
</dbReference>